<comment type="caution">
    <text evidence="1">The sequence shown here is derived from an EMBL/GenBank/DDBJ whole genome shotgun (WGS) entry which is preliminary data.</text>
</comment>
<name>A0A540M878_MALBA</name>
<accession>A0A540M878</accession>
<evidence type="ECO:0000313" key="1">
    <source>
        <dbReference type="EMBL" id="TQD94941.1"/>
    </source>
</evidence>
<evidence type="ECO:0000313" key="2">
    <source>
        <dbReference type="Proteomes" id="UP000315295"/>
    </source>
</evidence>
<reference evidence="1 2" key="1">
    <citation type="journal article" date="2019" name="G3 (Bethesda)">
        <title>Sequencing of a Wild Apple (Malus baccata) Genome Unravels the Differences Between Cultivated and Wild Apple Species Regarding Disease Resistance and Cold Tolerance.</title>
        <authorList>
            <person name="Chen X."/>
        </authorList>
    </citation>
    <scope>NUCLEOTIDE SEQUENCE [LARGE SCALE GENOMIC DNA]</scope>
    <source>
        <strain evidence="2">cv. Shandingzi</strain>
        <tissue evidence="1">Leaves</tissue>
    </source>
</reference>
<proteinExistence type="predicted"/>
<dbReference type="Proteomes" id="UP000315295">
    <property type="component" value="Unassembled WGS sequence"/>
</dbReference>
<protein>
    <submittedName>
        <fullName evidence="1">Uncharacterized protein</fullName>
    </submittedName>
</protein>
<dbReference type="EMBL" id="VIEB01000330">
    <property type="protein sequence ID" value="TQD94941.1"/>
    <property type="molecule type" value="Genomic_DNA"/>
</dbReference>
<sequence length="125" mass="14395">MATFSVQLVPTTTITPCMSHPRKEFVTKRTMTPSLENDEISSTATHFGGRAVRMSSIFFNFKVAEFLALCTILQNIEPRYFFRASASLQRDTYITNLPKQDNDWYKDVLVVDSEWEGKTFGIRAW</sequence>
<gene>
    <name evidence="1" type="ORF">C1H46_019436</name>
</gene>
<organism evidence="1 2">
    <name type="scientific">Malus baccata</name>
    <name type="common">Siberian crab apple</name>
    <name type="synonym">Pyrus baccata</name>
    <dbReference type="NCBI Taxonomy" id="106549"/>
    <lineage>
        <taxon>Eukaryota</taxon>
        <taxon>Viridiplantae</taxon>
        <taxon>Streptophyta</taxon>
        <taxon>Embryophyta</taxon>
        <taxon>Tracheophyta</taxon>
        <taxon>Spermatophyta</taxon>
        <taxon>Magnoliopsida</taxon>
        <taxon>eudicotyledons</taxon>
        <taxon>Gunneridae</taxon>
        <taxon>Pentapetalae</taxon>
        <taxon>rosids</taxon>
        <taxon>fabids</taxon>
        <taxon>Rosales</taxon>
        <taxon>Rosaceae</taxon>
        <taxon>Amygdaloideae</taxon>
        <taxon>Maleae</taxon>
        <taxon>Malus</taxon>
    </lineage>
</organism>
<dbReference type="AlphaFoldDB" id="A0A540M878"/>
<keyword evidence="2" id="KW-1185">Reference proteome</keyword>